<dbReference type="STRING" id="188477.A0A433T9C9"/>
<dbReference type="SMART" id="SM00181">
    <property type="entry name" value="EGF"/>
    <property type="match status" value="3"/>
</dbReference>
<accession>A0A433T9C9</accession>
<dbReference type="Gene3D" id="2.10.25.10">
    <property type="entry name" value="Laminin"/>
    <property type="match status" value="2"/>
</dbReference>
<dbReference type="InterPro" id="IPR050751">
    <property type="entry name" value="ECM_structural_protein"/>
</dbReference>
<evidence type="ECO:0000256" key="5">
    <source>
        <dbReference type="SAM" id="MobiDB-lite"/>
    </source>
</evidence>
<dbReference type="InterPro" id="IPR009030">
    <property type="entry name" value="Growth_fac_rcpt_cys_sf"/>
</dbReference>
<reference evidence="8 9" key="1">
    <citation type="submission" date="2019-01" db="EMBL/GenBank/DDBJ databases">
        <title>A draft genome assembly of the solar-powered sea slug Elysia chlorotica.</title>
        <authorList>
            <person name="Cai H."/>
            <person name="Li Q."/>
            <person name="Fang X."/>
            <person name="Li J."/>
            <person name="Curtis N.E."/>
            <person name="Altenburger A."/>
            <person name="Shibata T."/>
            <person name="Feng M."/>
            <person name="Maeda T."/>
            <person name="Schwartz J.A."/>
            <person name="Shigenobu S."/>
            <person name="Lundholm N."/>
            <person name="Nishiyama T."/>
            <person name="Yang H."/>
            <person name="Hasebe M."/>
            <person name="Li S."/>
            <person name="Pierce S.K."/>
            <person name="Wang J."/>
        </authorList>
    </citation>
    <scope>NUCLEOTIDE SEQUENCE [LARGE SCALE GENOMIC DNA]</scope>
    <source>
        <strain evidence="8">EC2010</strain>
        <tissue evidence="8">Whole organism of an adult</tissue>
    </source>
</reference>
<keyword evidence="1" id="KW-0245">EGF-like domain</keyword>
<evidence type="ECO:0000259" key="6">
    <source>
        <dbReference type="SMART" id="SM00179"/>
    </source>
</evidence>
<evidence type="ECO:0000256" key="4">
    <source>
        <dbReference type="ARBA" id="ARBA00023157"/>
    </source>
</evidence>
<dbReference type="InterPro" id="IPR001881">
    <property type="entry name" value="EGF-like_Ca-bd_dom"/>
</dbReference>
<keyword evidence="2" id="KW-0732">Signal</keyword>
<evidence type="ECO:0000256" key="2">
    <source>
        <dbReference type="ARBA" id="ARBA00022729"/>
    </source>
</evidence>
<keyword evidence="9" id="KW-1185">Reference proteome</keyword>
<feature type="region of interest" description="Disordered" evidence="5">
    <location>
        <begin position="1"/>
        <end position="21"/>
    </location>
</feature>
<evidence type="ECO:0000256" key="3">
    <source>
        <dbReference type="ARBA" id="ARBA00022737"/>
    </source>
</evidence>
<dbReference type="InterPro" id="IPR000742">
    <property type="entry name" value="EGF"/>
</dbReference>
<evidence type="ECO:0000313" key="8">
    <source>
        <dbReference type="EMBL" id="RUS78191.1"/>
    </source>
</evidence>
<dbReference type="OrthoDB" id="6133598at2759"/>
<dbReference type="Proteomes" id="UP000271974">
    <property type="component" value="Unassembled WGS sequence"/>
</dbReference>
<dbReference type="PANTHER" id="PTHR24034">
    <property type="entry name" value="EGF-LIKE DOMAIN-CONTAINING PROTEIN"/>
    <property type="match status" value="1"/>
</dbReference>
<evidence type="ECO:0008006" key="10">
    <source>
        <dbReference type="Google" id="ProtNLM"/>
    </source>
</evidence>
<dbReference type="PROSITE" id="PS01187">
    <property type="entry name" value="EGF_CA"/>
    <property type="match status" value="1"/>
</dbReference>
<dbReference type="EMBL" id="RQTK01000526">
    <property type="protein sequence ID" value="RUS78191.1"/>
    <property type="molecule type" value="Genomic_DNA"/>
</dbReference>
<sequence>MSASRDRTDIPPEKMNEKHELNEQRERICINVARDSYLPRHTSRGQGGEVTQVVERWSPDQEVRGSNPNIGRFICPMYVPLCDQASNQCVNGFCELQAANQQLGCTCFNGFIKDPASPLVCHPIPPCNLMPGAPDQQCLNGWCQMLYNGNFGCQCKQGFQLSVTNPNICENIDECTQGTSNCPSSACIDMPGDYMCSACYPGYTLSAAGKCQSSYGANGAQQTWQEPNPWLWAWMWDSMLF</sequence>
<dbReference type="InterPro" id="IPR018097">
    <property type="entry name" value="EGF_Ca-bd_CS"/>
</dbReference>
<gene>
    <name evidence="8" type="ORF">EGW08_014050</name>
</gene>
<dbReference type="SUPFAM" id="SSF57196">
    <property type="entry name" value="EGF/Laminin"/>
    <property type="match status" value="1"/>
</dbReference>
<feature type="domain" description="EGF-like" evidence="7">
    <location>
        <begin position="174"/>
        <end position="212"/>
    </location>
</feature>
<dbReference type="SMART" id="SM00179">
    <property type="entry name" value="EGF_CA"/>
    <property type="match status" value="1"/>
</dbReference>
<feature type="domain" description="EGF-like" evidence="7">
    <location>
        <begin position="81"/>
        <end position="122"/>
    </location>
</feature>
<name>A0A433T9C9_ELYCH</name>
<dbReference type="AlphaFoldDB" id="A0A433T9C9"/>
<organism evidence="8 9">
    <name type="scientific">Elysia chlorotica</name>
    <name type="common">Eastern emerald elysia</name>
    <name type="synonym">Sea slug</name>
    <dbReference type="NCBI Taxonomy" id="188477"/>
    <lineage>
        <taxon>Eukaryota</taxon>
        <taxon>Metazoa</taxon>
        <taxon>Spiralia</taxon>
        <taxon>Lophotrochozoa</taxon>
        <taxon>Mollusca</taxon>
        <taxon>Gastropoda</taxon>
        <taxon>Heterobranchia</taxon>
        <taxon>Euthyneura</taxon>
        <taxon>Panpulmonata</taxon>
        <taxon>Sacoglossa</taxon>
        <taxon>Placobranchoidea</taxon>
        <taxon>Plakobranchidae</taxon>
        <taxon>Elysia</taxon>
    </lineage>
</organism>
<dbReference type="GO" id="GO:0005509">
    <property type="term" value="F:calcium ion binding"/>
    <property type="evidence" value="ECO:0007669"/>
    <property type="project" value="InterPro"/>
</dbReference>
<keyword evidence="3" id="KW-0677">Repeat</keyword>
<evidence type="ECO:0000256" key="1">
    <source>
        <dbReference type="ARBA" id="ARBA00022536"/>
    </source>
</evidence>
<feature type="domain" description="EGF-like calcium-binding" evidence="6">
    <location>
        <begin position="171"/>
        <end position="212"/>
    </location>
</feature>
<dbReference type="PANTHER" id="PTHR24034:SF209">
    <property type="entry name" value="EGF-LIKE DOMAIN-CONTAINING PROTEIN"/>
    <property type="match status" value="1"/>
</dbReference>
<dbReference type="SUPFAM" id="SSF57184">
    <property type="entry name" value="Growth factor receptor domain"/>
    <property type="match status" value="1"/>
</dbReference>
<feature type="domain" description="EGF-like" evidence="7">
    <location>
        <begin position="126"/>
        <end position="170"/>
    </location>
</feature>
<comment type="caution">
    <text evidence="8">The sequence shown here is derived from an EMBL/GenBank/DDBJ whole genome shotgun (WGS) entry which is preliminary data.</text>
</comment>
<keyword evidence="4" id="KW-1015">Disulfide bond</keyword>
<evidence type="ECO:0000313" key="9">
    <source>
        <dbReference type="Proteomes" id="UP000271974"/>
    </source>
</evidence>
<protein>
    <recommendedName>
        <fullName evidence="10">EGF-like domain-containing protein</fullName>
    </recommendedName>
</protein>
<proteinExistence type="predicted"/>
<evidence type="ECO:0000259" key="7">
    <source>
        <dbReference type="SMART" id="SM00181"/>
    </source>
</evidence>